<keyword evidence="5 24" id="KW-0728">SH3 domain</keyword>
<accession>A0A498N5F3</accession>
<evidence type="ECO:0000256" key="17">
    <source>
        <dbReference type="ARBA" id="ARBA00023136"/>
    </source>
</evidence>
<evidence type="ECO:0000256" key="27">
    <source>
        <dbReference type="SAM" id="Phobius"/>
    </source>
</evidence>
<evidence type="ECO:0000313" key="30">
    <source>
        <dbReference type="EMBL" id="RXN28031.1"/>
    </source>
</evidence>
<evidence type="ECO:0000313" key="31">
    <source>
        <dbReference type="Proteomes" id="UP000290572"/>
    </source>
</evidence>
<organism evidence="30 31">
    <name type="scientific">Labeo rohita</name>
    <name type="common">Indian major carp</name>
    <name type="synonym">Cyprinus rohita</name>
    <dbReference type="NCBI Taxonomy" id="84645"/>
    <lineage>
        <taxon>Eukaryota</taxon>
        <taxon>Metazoa</taxon>
        <taxon>Chordata</taxon>
        <taxon>Craniata</taxon>
        <taxon>Vertebrata</taxon>
        <taxon>Euteleostomi</taxon>
        <taxon>Actinopterygii</taxon>
        <taxon>Neopterygii</taxon>
        <taxon>Teleostei</taxon>
        <taxon>Ostariophysi</taxon>
        <taxon>Cypriniformes</taxon>
        <taxon>Cyprinidae</taxon>
        <taxon>Labeoninae</taxon>
        <taxon>Labeonini</taxon>
        <taxon>Labeo</taxon>
    </lineage>
</organism>
<evidence type="ECO:0007829" key="32">
    <source>
        <dbReference type="PeptideAtlas" id="A0A498N5F3"/>
    </source>
</evidence>
<keyword evidence="6" id="KW-0217">Developmental protein</keyword>
<feature type="region of interest" description="Disordered" evidence="26">
    <location>
        <begin position="304"/>
        <end position="391"/>
    </location>
</feature>
<dbReference type="InterPro" id="IPR035471">
    <property type="entry name" value="Amphiphysin-2_SH3"/>
</dbReference>
<keyword evidence="8" id="KW-0963">Cytoplasm</keyword>
<dbReference type="GO" id="GO:0030424">
    <property type="term" value="C:axon"/>
    <property type="evidence" value="ECO:0007669"/>
    <property type="project" value="UniProtKB-ARBA"/>
</dbReference>
<evidence type="ECO:0000256" key="24">
    <source>
        <dbReference type="PROSITE-ProRule" id="PRU00192"/>
    </source>
</evidence>
<feature type="domain" description="SH3" evidence="28">
    <location>
        <begin position="429"/>
        <end position="502"/>
    </location>
</feature>
<evidence type="ECO:0000256" key="25">
    <source>
        <dbReference type="SAM" id="Coils"/>
    </source>
</evidence>
<feature type="domain" description="BAR" evidence="29">
    <location>
        <begin position="13"/>
        <end position="277"/>
    </location>
</feature>
<dbReference type="GO" id="GO:0005543">
    <property type="term" value="F:phospholipid binding"/>
    <property type="evidence" value="ECO:0007669"/>
    <property type="project" value="TreeGrafter"/>
</dbReference>
<gene>
    <name evidence="30" type="ORF">ROHU_019536</name>
</gene>
<dbReference type="Proteomes" id="UP000290572">
    <property type="component" value="Unassembled WGS sequence"/>
</dbReference>
<dbReference type="PRINTS" id="PR00452">
    <property type="entry name" value="SH3DOMAIN"/>
</dbReference>
<keyword evidence="16 25" id="KW-0175">Coiled coil</keyword>
<evidence type="ECO:0000256" key="8">
    <source>
        <dbReference type="ARBA" id="ARBA00022490"/>
    </source>
</evidence>
<keyword evidence="14 27" id="KW-1133">Transmembrane helix</keyword>
<dbReference type="CDD" id="cd12139">
    <property type="entry name" value="SH3_Bin1"/>
    <property type="match status" value="1"/>
</dbReference>
<dbReference type="GO" id="GO:0051649">
    <property type="term" value="P:establishment of localization in cell"/>
    <property type="evidence" value="ECO:0007669"/>
    <property type="project" value="UniProtKB-ARBA"/>
</dbReference>
<evidence type="ECO:0000256" key="18">
    <source>
        <dbReference type="ARBA" id="ARBA00023242"/>
    </source>
</evidence>
<dbReference type="GO" id="GO:0030154">
    <property type="term" value="P:cell differentiation"/>
    <property type="evidence" value="ECO:0007669"/>
    <property type="project" value="UniProtKB-KW"/>
</dbReference>
<feature type="coiled-coil region" evidence="25">
    <location>
        <begin position="179"/>
        <end position="210"/>
    </location>
</feature>
<dbReference type="SUPFAM" id="SSF103657">
    <property type="entry name" value="BAR/IMD domain-like"/>
    <property type="match status" value="1"/>
</dbReference>
<evidence type="ECO:0000256" key="6">
    <source>
        <dbReference type="ARBA" id="ARBA00022473"/>
    </source>
</evidence>
<feature type="transmembrane region" description="Helical" evidence="27">
    <location>
        <begin position="790"/>
        <end position="811"/>
    </location>
</feature>
<evidence type="ECO:0000256" key="26">
    <source>
        <dbReference type="SAM" id="MobiDB-lite"/>
    </source>
</evidence>
<dbReference type="STRING" id="84645.A0A498N5F3"/>
<evidence type="ECO:0000256" key="15">
    <source>
        <dbReference type="ARBA" id="ARBA00022990"/>
    </source>
</evidence>
<evidence type="ECO:0000256" key="3">
    <source>
        <dbReference type="ARBA" id="ARBA00004177"/>
    </source>
</evidence>
<dbReference type="InterPro" id="IPR036028">
    <property type="entry name" value="SH3-like_dom_sf"/>
</dbReference>
<dbReference type="GO" id="GO:0005768">
    <property type="term" value="C:endosome"/>
    <property type="evidence" value="ECO:0007669"/>
    <property type="project" value="UniProtKB-SubCell"/>
</dbReference>
<keyword evidence="11 27" id="KW-0812">Transmembrane</keyword>
<dbReference type="SUPFAM" id="SSF50044">
    <property type="entry name" value="SH3-domain"/>
    <property type="match status" value="1"/>
</dbReference>
<keyword evidence="7" id="KW-1003">Cell membrane</keyword>
<feature type="compositionally biased region" description="Low complexity" evidence="26">
    <location>
        <begin position="377"/>
        <end position="391"/>
    </location>
</feature>
<keyword evidence="32" id="KW-1267">Proteomics identification</keyword>
<feature type="compositionally biased region" description="Polar residues" evidence="26">
    <location>
        <begin position="366"/>
        <end position="376"/>
    </location>
</feature>
<dbReference type="EMBL" id="QBIY01011906">
    <property type="protein sequence ID" value="RXN28031.1"/>
    <property type="molecule type" value="Genomic_DNA"/>
</dbReference>
<evidence type="ECO:0000256" key="2">
    <source>
        <dbReference type="ARBA" id="ARBA00004141"/>
    </source>
</evidence>
<evidence type="ECO:0000256" key="16">
    <source>
        <dbReference type="ARBA" id="ARBA00023054"/>
    </source>
</evidence>
<dbReference type="InterPro" id="IPR006043">
    <property type="entry name" value="NCS2"/>
</dbReference>
<dbReference type="FunFam" id="1.20.1270.60:FF:000013">
    <property type="entry name" value="Amphiphysin isoform 2"/>
    <property type="match status" value="1"/>
</dbReference>
<dbReference type="FunFam" id="2.30.30.40:FF:000029">
    <property type="entry name" value="myc box-dependent-interacting protein 1 isoform X2"/>
    <property type="match status" value="1"/>
</dbReference>
<evidence type="ECO:0000256" key="22">
    <source>
        <dbReference type="ARBA" id="ARBA00080400"/>
    </source>
</evidence>
<dbReference type="Gene3D" id="2.30.30.40">
    <property type="entry name" value="SH3 Domains"/>
    <property type="match status" value="1"/>
</dbReference>
<dbReference type="PRINTS" id="PR01251">
    <property type="entry name" value="AMPHIPHYSIN"/>
</dbReference>
<feature type="transmembrane region" description="Helical" evidence="27">
    <location>
        <begin position="960"/>
        <end position="980"/>
    </location>
</feature>
<comment type="subcellular location">
    <subcellularLocation>
        <location evidence="19">Cell membrane</location>
        <location evidence="19">Sarcolemma</location>
        <location evidence="19">T-tubule</location>
    </subcellularLocation>
    <subcellularLocation>
        <location evidence="4">Cytoplasm</location>
    </subcellularLocation>
    <subcellularLocation>
        <location evidence="3">Endosome</location>
    </subcellularLocation>
    <subcellularLocation>
        <location evidence="2">Membrane</location>
        <topology evidence="2">Multi-pass membrane protein</topology>
    </subcellularLocation>
    <subcellularLocation>
        <location evidence="1">Nucleus</location>
    </subcellularLocation>
</comment>
<evidence type="ECO:0000256" key="14">
    <source>
        <dbReference type="ARBA" id="ARBA00022989"/>
    </source>
</evidence>
<evidence type="ECO:0000256" key="20">
    <source>
        <dbReference type="ARBA" id="ARBA00069394"/>
    </source>
</evidence>
<dbReference type="PANTHER" id="PTHR46514">
    <property type="entry name" value="AMPHIPHYSIN"/>
    <property type="match status" value="1"/>
</dbReference>
<feature type="compositionally biased region" description="Polar residues" evidence="26">
    <location>
        <begin position="411"/>
        <end position="423"/>
    </location>
</feature>
<feature type="transmembrane region" description="Helical" evidence="27">
    <location>
        <begin position="927"/>
        <end position="944"/>
    </location>
</feature>
<feature type="transmembrane region" description="Helical" evidence="27">
    <location>
        <begin position="713"/>
        <end position="733"/>
    </location>
</feature>
<dbReference type="InterPro" id="IPR004148">
    <property type="entry name" value="BAR_dom"/>
</dbReference>
<evidence type="ECO:0000259" key="29">
    <source>
        <dbReference type="PROSITE" id="PS51021"/>
    </source>
</evidence>
<dbReference type="InterPro" id="IPR003005">
    <property type="entry name" value="Amphiphysin"/>
</dbReference>
<dbReference type="GO" id="GO:0022857">
    <property type="term" value="F:transmembrane transporter activity"/>
    <property type="evidence" value="ECO:0007669"/>
    <property type="project" value="InterPro"/>
</dbReference>
<evidence type="ECO:0000256" key="23">
    <source>
        <dbReference type="ARBA" id="ARBA00082834"/>
    </source>
</evidence>
<sequence length="1070" mass="116296">MHLHKNSSYFDRVLQKLGKADETKDLAFEEGVINFNKQLVEGTKLQKDLRAYLTAVKTMHESSKRLYECLDDMYESDWYGRKDVDSLLEDSDLLWTDFHQKLVDHALISMDTYLGQFPDIKARIAKRDRKLVDFDSARHNYAAVNKGKKKEGIKITKPASLLERAAPGWAQGILSAHNVAQTSLSRSQAEEELERAQKVFEEINIDLQEELPSLWNSRVGFYVNTFQSVAGLEEKFHREMGKLRPAVPPPPKVTPSKDMKPENIINLFGEAATPDISVTSPTQYDAPATANLLDMDLDSLQAATTPAAQQADKEAEVPQTWDDEGTQPVHSGWGDDGTQATWDDDGSQPVRAPAAYPTWDDDDGSQPVQGNDNGSTQQAQGWDDDGAQATEKAAVVEKAAVTEEAVQETVNDTPQATTESTESVEMPESFLFKVKAMHDYNANDSDELELKAGDVVLVVNYESPDEQDEGWLMGVKESDWIQNKDLGKKGVFPENFTQRIQKLYYTNKCTATGNLLVMFVKDVDRWSNIPKHVLVLFSLCALVVDTLIQEADKDRIVAFVLFYSGISTLLQSWIGSRLPLILAPSLDFLIPALALLSAQSGTAVACRGQCTEPEEPVAPAHPIRELRGMAVVAGMVQLAVGLTGLGGFALVHCGPLVLAPLLCILGFSIYKEAALLCSDHWGMATLAIVLLVVLSQHLSSFLRLSVFSICRRLSVLLSVMVTWGVCAILVHVGNVHLTSVTQMLSTRNSTFIQSRNSPHSSDFAFTNDSVPWLDFPFPASALPLLSGRSIAAGVAGGLSASISSSAVYVVAARLLKAPVPPAHACNRGLCVDGLGSVLSGLMGAPVGLCSSVPNACVIGLSQSGSRSTVQLAGVFLVILGVSPQLTQMLCSVPLAIHGAVLAVTYTLAIATGITYFQHADVDSGRNIFNIGFTVFMSLALPRWFRLHSSFIQTGVPSVDVFLQCLLTLPVFFVGVLAFLLEHTVSGTLAERGLVRHEDTKKILSLADLQQGYSHSPDTVYDPPPPVMKVLDLSGLRTVPFCACRSPPVEEVVVTVPEMSSLLPDKDASSG</sequence>
<evidence type="ECO:0000256" key="5">
    <source>
        <dbReference type="ARBA" id="ARBA00022443"/>
    </source>
</evidence>
<dbReference type="GO" id="GO:0008021">
    <property type="term" value="C:synaptic vesicle"/>
    <property type="evidence" value="ECO:0007669"/>
    <property type="project" value="TreeGrafter"/>
</dbReference>
<dbReference type="GO" id="GO:0005634">
    <property type="term" value="C:nucleus"/>
    <property type="evidence" value="ECO:0007669"/>
    <property type="project" value="UniProtKB-SubCell"/>
</dbReference>
<dbReference type="AlphaFoldDB" id="A0A498N5F3"/>
<feature type="transmembrane region" description="Helical" evidence="27">
    <location>
        <begin position="681"/>
        <end position="701"/>
    </location>
</feature>
<protein>
    <recommendedName>
        <fullName evidence="20">Myc box-dependent-interacting protein 1</fullName>
    </recommendedName>
    <alternativeName>
        <fullName evidence="21">Amphiphysin II</fullName>
    </alternativeName>
    <alternativeName>
        <fullName evidence="23">Amphiphysin-like protein</fullName>
    </alternativeName>
    <alternativeName>
        <fullName evidence="22">Bridging integrator 1</fullName>
    </alternativeName>
</protein>
<proteinExistence type="evidence at protein level"/>
<evidence type="ECO:0000256" key="9">
    <source>
        <dbReference type="ARBA" id="ARBA00022553"/>
    </source>
</evidence>
<evidence type="ECO:0000256" key="21">
    <source>
        <dbReference type="ARBA" id="ARBA00077838"/>
    </source>
</evidence>
<dbReference type="InterPro" id="IPR001452">
    <property type="entry name" value="SH3_domain"/>
</dbReference>
<dbReference type="GO" id="GO:0048156">
    <property type="term" value="F:tau protein binding"/>
    <property type="evidence" value="ECO:0007669"/>
    <property type="project" value="TreeGrafter"/>
</dbReference>
<dbReference type="PROSITE" id="PS51021">
    <property type="entry name" value="BAR"/>
    <property type="match status" value="1"/>
</dbReference>
<name>A0A498N5F3_LABRO</name>
<keyword evidence="18" id="KW-0539">Nucleus</keyword>
<keyword evidence="12" id="KW-0967">Endosome</keyword>
<reference evidence="30 31" key="1">
    <citation type="submission" date="2018-03" db="EMBL/GenBank/DDBJ databases">
        <title>Draft genome sequence of Rohu Carp (Labeo rohita).</title>
        <authorList>
            <person name="Das P."/>
            <person name="Kushwaha B."/>
            <person name="Joshi C.G."/>
            <person name="Kumar D."/>
            <person name="Nagpure N.S."/>
            <person name="Sahoo L."/>
            <person name="Das S.P."/>
            <person name="Bit A."/>
            <person name="Patnaik S."/>
            <person name="Meher P.K."/>
            <person name="Jayasankar P."/>
            <person name="Koringa P.G."/>
            <person name="Patel N.V."/>
            <person name="Hinsu A.T."/>
            <person name="Kumar R."/>
            <person name="Pandey M."/>
            <person name="Agarwal S."/>
            <person name="Srivastava S."/>
            <person name="Singh M."/>
            <person name="Iquebal M.A."/>
            <person name="Jaiswal S."/>
            <person name="Angadi U.B."/>
            <person name="Kumar N."/>
            <person name="Raza M."/>
            <person name="Shah T.M."/>
            <person name="Rai A."/>
            <person name="Jena J.K."/>
        </authorList>
    </citation>
    <scope>NUCLEOTIDE SEQUENCE [LARGE SCALE GENOMIC DNA]</scope>
    <source>
        <strain evidence="30">DASCIFA01</strain>
        <tissue evidence="30">Testis</tissue>
    </source>
</reference>
<evidence type="ECO:0000256" key="11">
    <source>
        <dbReference type="ARBA" id="ARBA00022692"/>
    </source>
</evidence>
<feature type="transmembrane region" description="Helical" evidence="27">
    <location>
        <begin position="645"/>
        <end position="669"/>
    </location>
</feature>
<dbReference type="Gene3D" id="1.20.1270.60">
    <property type="entry name" value="Arfaptin homology (AH) domain/BAR domain"/>
    <property type="match status" value="1"/>
</dbReference>
<evidence type="ECO:0000256" key="4">
    <source>
        <dbReference type="ARBA" id="ARBA00004496"/>
    </source>
</evidence>
<dbReference type="PROSITE" id="PS50002">
    <property type="entry name" value="SH3"/>
    <property type="match status" value="1"/>
</dbReference>
<dbReference type="GO" id="GO:0006897">
    <property type="term" value="P:endocytosis"/>
    <property type="evidence" value="ECO:0007669"/>
    <property type="project" value="UniProtKB-KW"/>
</dbReference>
<evidence type="ECO:0000256" key="19">
    <source>
        <dbReference type="ARBA" id="ARBA00024012"/>
    </source>
</evidence>
<keyword evidence="17 27" id="KW-0472">Membrane</keyword>
<feature type="region of interest" description="Disordered" evidence="26">
    <location>
        <begin position="403"/>
        <end position="424"/>
    </location>
</feature>
<dbReference type="SMART" id="SM00326">
    <property type="entry name" value="SH3"/>
    <property type="match status" value="1"/>
</dbReference>
<keyword evidence="9" id="KW-0597">Phosphoprotein</keyword>
<keyword evidence="10" id="KW-0254">Endocytosis</keyword>
<evidence type="ECO:0000256" key="13">
    <source>
        <dbReference type="ARBA" id="ARBA00022782"/>
    </source>
</evidence>
<dbReference type="PANTHER" id="PTHR46514:SF4">
    <property type="entry name" value="MYC BOX-DEPENDENT-INTERACTING PROTEIN 1"/>
    <property type="match status" value="1"/>
</dbReference>
<dbReference type="GO" id="GO:0030315">
    <property type="term" value="C:T-tubule"/>
    <property type="evidence" value="ECO:0007669"/>
    <property type="project" value="UniProtKB-SubCell"/>
</dbReference>
<evidence type="ECO:0000256" key="7">
    <source>
        <dbReference type="ARBA" id="ARBA00022475"/>
    </source>
</evidence>
<dbReference type="Pfam" id="PF03114">
    <property type="entry name" value="BAR"/>
    <property type="match status" value="1"/>
</dbReference>
<keyword evidence="13" id="KW-0221">Differentiation</keyword>
<keyword evidence="31" id="KW-1185">Reference proteome</keyword>
<evidence type="ECO:0000259" key="28">
    <source>
        <dbReference type="PROSITE" id="PS50002"/>
    </source>
</evidence>
<dbReference type="Pfam" id="PF00860">
    <property type="entry name" value="Xan_ur_permease"/>
    <property type="match status" value="1"/>
</dbReference>
<evidence type="ECO:0000256" key="12">
    <source>
        <dbReference type="ARBA" id="ARBA00022753"/>
    </source>
</evidence>
<dbReference type="SMART" id="SM00721">
    <property type="entry name" value="BAR"/>
    <property type="match status" value="1"/>
</dbReference>
<feature type="transmembrane region" description="Helical" evidence="27">
    <location>
        <begin position="892"/>
        <end position="915"/>
    </location>
</feature>
<feature type="transmembrane region" description="Helical" evidence="27">
    <location>
        <begin position="868"/>
        <end position="886"/>
    </location>
</feature>
<evidence type="ECO:0000256" key="10">
    <source>
        <dbReference type="ARBA" id="ARBA00022583"/>
    </source>
</evidence>
<dbReference type="InterPro" id="IPR027267">
    <property type="entry name" value="AH/BAR_dom_sf"/>
</dbReference>
<comment type="caution">
    <text evidence="30">The sequence shown here is derived from an EMBL/GenBank/DDBJ whole genome shotgun (WGS) entry which is preliminary data.</text>
</comment>
<dbReference type="Pfam" id="PF14604">
    <property type="entry name" value="SH3_9"/>
    <property type="match status" value="1"/>
</dbReference>
<evidence type="ECO:0000256" key="1">
    <source>
        <dbReference type="ARBA" id="ARBA00004123"/>
    </source>
</evidence>
<keyword evidence="15" id="KW-0007">Acetylation</keyword>